<dbReference type="PANTHER" id="PTHR33202:SF7">
    <property type="entry name" value="FERRIC UPTAKE REGULATION PROTEIN"/>
    <property type="match status" value="1"/>
</dbReference>
<reference evidence="7 8" key="1">
    <citation type="submission" date="2014-06" db="EMBL/GenBank/DDBJ databases">
        <title>Draft genome sequence of the putrescine producing strain Lactococcus lactis subsp cremoris GE214.</title>
        <authorList>
            <person name="Ladero V."/>
            <person name="Linares D.M."/>
            <person name="del Rio B."/>
            <person name="Mayo B."/>
            <person name="Martin M.C."/>
            <person name="Fernandez M."/>
            <person name="Alvarez M.A."/>
        </authorList>
    </citation>
    <scope>NUCLEOTIDE SEQUENCE [LARGE SCALE GENOMIC DNA]</scope>
    <source>
        <strain evidence="7 8">GE214</strain>
    </source>
</reference>
<dbReference type="PANTHER" id="PTHR33202">
    <property type="entry name" value="ZINC UPTAKE REGULATION PROTEIN"/>
    <property type="match status" value="1"/>
</dbReference>
<dbReference type="GO" id="GO:1900376">
    <property type="term" value="P:regulation of secondary metabolite biosynthetic process"/>
    <property type="evidence" value="ECO:0007669"/>
    <property type="project" value="TreeGrafter"/>
</dbReference>
<comment type="caution">
    <text evidence="7">The sequence shown here is derived from an EMBL/GenBank/DDBJ whole genome shotgun (WGS) entry which is preliminary data.</text>
</comment>
<dbReference type="GO" id="GO:0000976">
    <property type="term" value="F:transcription cis-regulatory region binding"/>
    <property type="evidence" value="ECO:0007669"/>
    <property type="project" value="TreeGrafter"/>
</dbReference>
<keyword evidence="3" id="KW-0862">Zinc</keyword>
<name>A0A084ADD9_LACLC</name>
<dbReference type="GO" id="GO:0045892">
    <property type="term" value="P:negative regulation of DNA-templated transcription"/>
    <property type="evidence" value="ECO:0007669"/>
    <property type="project" value="TreeGrafter"/>
</dbReference>
<dbReference type="AlphaFoldDB" id="A0A084ADD9"/>
<accession>A0A084ADD9</accession>
<evidence type="ECO:0000256" key="2">
    <source>
        <dbReference type="ARBA" id="ARBA00022491"/>
    </source>
</evidence>
<dbReference type="InterPro" id="IPR036388">
    <property type="entry name" value="WH-like_DNA-bd_sf"/>
</dbReference>
<keyword evidence="4" id="KW-0805">Transcription regulation</keyword>
<dbReference type="InterPro" id="IPR043135">
    <property type="entry name" value="Fur_C"/>
</dbReference>
<sequence>MLILEQDLKELLQSHGLKATPQRLIVLEYLIKHQTHPTAEQIHEDLENISLATVYNTLDKLVDSELVIAINDGSKRRYDYYGEPHYHVVNKTTGEIMNVDNFDFRPLIEAARKASGLNITGYKVEIYGVGD</sequence>
<dbReference type="InterPro" id="IPR002481">
    <property type="entry name" value="FUR"/>
</dbReference>
<proteinExistence type="inferred from homology"/>
<evidence type="ECO:0000313" key="8">
    <source>
        <dbReference type="Proteomes" id="UP000028401"/>
    </source>
</evidence>
<dbReference type="Pfam" id="PF01475">
    <property type="entry name" value="FUR"/>
    <property type="match status" value="1"/>
</dbReference>
<keyword evidence="5" id="KW-0238">DNA-binding</keyword>
<dbReference type="EMBL" id="AZSI01000009">
    <property type="protein sequence ID" value="KEY63318.1"/>
    <property type="molecule type" value="Genomic_DNA"/>
</dbReference>
<dbReference type="SUPFAM" id="SSF46785">
    <property type="entry name" value="Winged helix' DNA-binding domain"/>
    <property type="match status" value="1"/>
</dbReference>
<evidence type="ECO:0000256" key="3">
    <source>
        <dbReference type="ARBA" id="ARBA00022833"/>
    </source>
</evidence>
<evidence type="ECO:0000256" key="6">
    <source>
        <dbReference type="ARBA" id="ARBA00023163"/>
    </source>
</evidence>
<evidence type="ECO:0000256" key="5">
    <source>
        <dbReference type="ARBA" id="ARBA00023125"/>
    </source>
</evidence>
<gene>
    <name evidence="7" type="ORF">U725_00448</name>
</gene>
<keyword evidence="2" id="KW-0678">Repressor</keyword>
<evidence type="ECO:0000313" key="7">
    <source>
        <dbReference type="EMBL" id="KEY63318.1"/>
    </source>
</evidence>
<comment type="similarity">
    <text evidence="1">Belongs to the Fur family.</text>
</comment>
<dbReference type="PATRIC" id="fig|1415168.3.peg.472"/>
<dbReference type="Gene3D" id="1.10.10.10">
    <property type="entry name" value="Winged helix-like DNA-binding domain superfamily/Winged helix DNA-binding domain"/>
    <property type="match status" value="1"/>
</dbReference>
<evidence type="ECO:0000256" key="1">
    <source>
        <dbReference type="ARBA" id="ARBA00007957"/>
    </source>
</evidence>
<evidence type="ECO:0000256" key="4">
    <source>
        <dbReference type="ARBA" id="ARBA00023015"/>
    </source>
</evidence>
<dbReference type="GO" id="GO:0008270">
    <property type="term" value="F:zinc ion binding"/>
    <property type="evidence" value="ECO:0007669"/>
    <property type="project" value="TreeGrafter"/>
</dbReference>
<dbReference type="Gene3D" id="3.30.1490.190">
    <property type="match status" value="1"/>
</dbReference>
<dbReference type="InterPro" id="IPR036390">
    <property type="entry name" value="WH_DNA-bd_sf"/>
</dbReference>
<protein>
    <submittedName>
        <fullName evidence="7">Uncharacterized protein</fullName>
    </submittedName>
</protein>
<dbReference type="CDD" id="cd07153">
    <property type="entry name" value="Fur_like"/>
    <property type="match status" value="1"/>
</dbReference>
<keyword evidence="6" id="KW-0804">Transcription</keyword>
<dbReference type="Proteomes" id="UP000028401">
    <property type="component" value="Unassembled WGS sequence"/>
</dbReference>
<dbReference type="GO" id="GO:0003700">
    <property type="term" value="F:DNA-binding transcription factor activity"/>
    <property type="evidence" value="ECO:0007669"/>
    <property type="project" value="InterPro"/>
</dbReference>
<organism evidence="7 8">
    <name type="scientific">Lactococcus cremoris subsp. cremoris GE214</name>
    <dbReference type="NCBI Taxonomy" id="1415168"/>
    <lineage>
        <taxon>Bacteria</taxon>
        <taxon>Bacillati</taxon>
        <taxon>Bacillota</taxon>
        <taxon>Bacilli</taxon>
        <taxon>Lactobacillales</taxon>
        <taxon>Streptococcaceae</taxon>
        <taxon>Lactococcus</taxon>
        <taxon>Lactococcus cremoris subsp. cremoris</taxon>
    </lineage>
</organism>